<keyword evidence="2" id="KW-1185">Reference proteome</keyword>
<gene>
    <name evidence="1" type="ORF">B0H63DRAFT_492189</name>
</gene>
<evidence type="ECO:0000313" key="1">
    <source>
        <dbReference type="EMBL" id="KAK3395261.1"/>
    </source>
</evidence>
<dbReference type="AlphaFoldDB" id="A0AAE0P8E5"/>
<organism evidence="1 2">
    <name type="scientific">Podospora didyma</name>
    <dbReference type="NCBI Taxonomy" id="330526"/>
    <lineage>
        <taxon>Eukaryota</taxon>
        <taxon>Fungi</taxon>
        <taxon>Dikarya</taxon>
        <taxon>Ascomycota</taxon>
        <taxon>Pezizomycotina</taxon>
        <taxon>Sordariomycetes</taxon>
        <taxon>Sordariomycetidae</taxon>
        <taxon>Sordariales</taxon>
        <taxon>Podosporaceae</taxon>
        <taxon>Podospora</taxon>
    </lineage>
</organism>
<evidence type="ECO:0000313" key="2">
    <source>
        <dbReference type="Proteomes" id="UP001285441"/>
    </source>
</evidence>
<protein>
    <recommendedName>
        <fullName evidence="3">Heterokaryon incompatibility domain-containing protein</fullName>
    </recommendedName>
</protein>
<proteinExistence type="predicted"/>
<dbReference type="PANTHER" id="PTHR33112">
    <property type="entry name" value="DOMAIN PROTEIN, PUTATIVE-RELATED"/>
    <property type="match status" value="1"/>
</dbReference>
<reference evidence="1" key="2">
    <citation type="submission" date="2023-06" db="EMBL/GenBank/DDBJ databases">
        <authorList>
            <consortium name="Lawrence Berkeley National Laboratory"/>
            <person name="Haridas S."/>
            <person name="Hensen N."/>
            <person name="Bonometti L."/>
            <person name="Westerberg I."/>
            <person name="Brannstrom I.O."/>
            <person name="Guillou S."/>
            <person name="Cros-Aarteil S."/>
            <person name="Calhoun S."/>
            <person name="Kuo A."/>
            <person name="Mondo S."/>
            <person name="Pangilinan J."/>
            <person name="Riley R."/>
            <person name="LaButti K."/>
            <person name="Andreopoulos B."/>
            <person name="Lipzen A."/>
            <person name="Chen C."/>
            <person name="Yanf M."/>
            <person name="Daum C."/>
            <person name="Ng V."/>
            <person name="Clum A."/>
            <person name="Steindorff A."/>
            <person name="Ohm R."/>
            <person name="Martin F."/>
            <person name="Silar P."/>
            <person name="Natvig D."/>
            <person name="Lalanne C."/>
            <person name="Gautier V."/>
            <person name="Ament-velasquez S.L."/>
            <person name="Kruys A."/>
            <person name="Hutchinson M.I."/>
            <person name="Powell A.J."/>
            <person name="Barry K."/>
            <person name="Miller A.N."/>
            <person name="Grigoriev I.V."/>
            <person name="Debuchy R."/>
            <person name="Gladieux P."/>
            <person name="Thoren M.H."/>
            <person name="Johannesson H."/>
        </authorList>
    </citation>
    <scope>NUCLEOTIDE SEQUENCE</scope>
    <source>
        <strain evidence="1">CBS 232.78</strain>
    </source>
</reference>
<sequence>MANVYKFAWLNIAALSTGSDYEGFINEAREPRAIFGFRASFAAIIGTGSQDINRNLQGRPCVLLDGEVTLLWDKQSDLPGGGDWMAPLFTRAWVYQERSLARRTLAFATHGVFFSCDEAYYGRTSTFCAVAAALVDEALATGNAPSREQLQMEARDLLSRFDATWNGAVIDYTKCKLTKDTDRLVAISSTAHEVADSGIPREKRYLAGLWDINFISQLRWMTCEGRNTKPRKRIGTDGYVAPSWSWASIEAPVATCGAFYTDDKPIRFLADVTAADVKLATEFPFGAVRAGWVRLRGCLRAVSGSETHGTMGGTSLTDEATGENLWFASDTTEGYEMVASSAGLRKVVWVPHVLTALETMVECNVLVLSELSPDEETGDDDGTFIKPGEKVYRRLGMGNFGRIPSLFRQDKLLMAMGTYPEADEMEDIAREFVRNEVGFREFVII</sequence>
<evidence type="ECO:0008006" key="3">
    <source>
        <dbReference type="Google" id="ProtNLM"/>
    </source>
</evidence>
<comment type="caution">
    <text evidence="1">The sequence shown here is derived from an EMBL/GenBank/DDBJ whole genome shotgun (WGS) entry which is preliminary data.</text>
</comment>
<dbReference type="EMBL" id="JAULSW010000001">
    <property type="protein sequence ID" value="KAK3395261.1"/>
    <property type="molecule type" value="Genomic_DNA"/>
</dbReference>
<dbReference type="PANTHER" id="PTHR33112:SF16">
    <property type="entry name" value="HETEROKARYON INCOMPATIBILITY DOMAIN-CONTAINING PROTEIN"/>
    <property type="match status" value="1"/>
</dbReference>
<reference evidence="1" key="1">
    <citation type="journal article" date="2023" name="Mol. Phylogenet. Evol.">
        <title>Genome-scale phylogeny and comparative genomics of the fungal order Sordariales.</title>
        <authorList>
            <person name="Hensen N."/>
            <person name="Bonometti L."/>
            <person name="Westerberg I."/>
            <person name="Brannstrom I.O."/>
            <person name="Guillou S."/>
            <person name="Cros-Aarteil S."/>
            <person name="Calhoun S."/>
            <person name="Haridas S."/>
            <person name="Kuo A."/>
            <person name="Mondo S."/>
            <person name="Pangilinan J."/>
            <person name="Riley R."/>
            <person name="LaButti K."/>
            <person name="Andreopoulos B."/>
            <person name="Lipzen A."/>
            <person name="Chen C."/>
            <person name="Yan M."/>
            <person name="Daum C."/>
            <person name="Ng V."/>
            <person name="Clum A."/>
            <person name="Steindorff A."/>
            <person name="Ohm R.A."/>
            <person name="Martin F."/>
            <person name="Silar P."/>
            <person name="Natvig D.O."/>
            <person name="Lalanne C."/>
            <person name="Gautier V."/>
            <person name="Ament-Velasquez S.L."/>
            <person name="Kruys A."/>
            <person name="Hutchinson M.I."/>
            <person name="Powell A.J."/>
            <person name="Barry K."/>
            <person name="Miller A.N."/>
            <person name="Grigoriev I.V."/>
            <person name="Debuchy R."/>
            <person name="Gladieux P."/>
            <person name="Hiltunen Thoren M."/>
            <person name="Johannesson H."/>
        </authorList>
    </citation>
    <scope>NUCLEOTIDE SEQUENCE</scope>
    <source>
        <strain evidence="1">CBS 232.78</strain>
    </source>
</reference>
<dbReference type="Proteomes" id="UP001285441">
    <property type="component" value="Unassembled WGS sequence"/>
</dbReference>
<name>A0AAE0P8E5_9PEZI</name>
<accession>A0AAE0P8E5</accession>